<dbReference type="Proteomes" id="UP001165289">
    <property type="component" value="Unassembled WGS sequence"/>
</dbReference>
<feature type="compositionally biased region" description="Basic and acidic residues" evidence="5">
    <location>
        <begin position="376"/>
        <end position="385"/>
    </location>
</feature>
<feature type="compositionally biased region" description="Polar residues" evidence="5">
    <location>
        <begin position="353"/>
        <end position="369"/>
    </location>
</feature>
<keyword evidence="9" id="KW-1185">Reference proteome</keyword>
<dbReference type="GO" id="GO:0015629">
    <property type="term" value="C:actin cytoskeleton"/>
    <property type="evidence" value="ECO:0007669"/>
    <property type="project" value="TreeGrafter"/>
</dbReference>
<evidence type="ECO:0000256" key="1">
    <source>
        <dbReference type="ARBA" id="ARBA00022723"/>
    </source>
</evidence>
<dbReference type="GO" id="GO:0030032">
    <property type="term" value="P:lamellipodium assembly"/>
    <property type="evidence" value="ECO:0007669"/>
    <property type="project" value="TreeGrafter"/>
</dbReference>
<dbReference type="FunFam" id="2.10.110.10:FF:000003">
    <property type="entry name" value="actin-binding LIM protein 1 isoform X1"/>
    <property type="match status" value="1"/>
</dbReference>
<reference evidence="8 9" key="1">
    <citation type="journal article" date="2023" name="BMC Biol.">
        <title>The compact genome of the sponge Oopsacas minuta (Hexactinellida) is lacking key metazoan core genes.</title>
        <authorList>
            <person name="Santini S."/>
            <person name="Schenkelaars Q."/>
            <person name="Jourda C."/>
            <person name="Duchesne M."/>
            <person name="Belahbib H."/>
            <person name="Rocher C."/>
            <person name="Selva M."/>
            <person name="Riesgo A."/>
            <person name="Vervoort M."/>
            <person name="Leys S.P."/>
            <person name="Kodjabachian L."/>
            <person name="Le Bivic A."/>
            <person name="Borchiellini C."/>
            <person name="Claverie J.M."/>
            <person name="Renard E."/>
        </authorList>
    </citation>
    <scope>NUCLEOTIDE SEQUENCE [LARGE SCALE GENOMIC DNA]</scope>
    <source>
        <strain evidence="8">SPO-2</strain>
    </source>
</reference>
<feature type="compositionally biased region" description="Polar residues" evidence="5">
    <location>
        <begin position="1"/>
        <end position="10"/>
    </location>
</feature>
<dbReference type="SUPFAM" id="SSF57716">
    <property type="entry name" value="Glucocorticoid receptor-like (DNA-binding domain)"/>
    <property type="match status" value="3"/>
</dbReference>
<feature type="domain" description="LIM zinc-binding" evidence="6">
    <location>
        <begin position="27"/>
        <end position="86"/>
    </location>
</feature>
<comment type="caution">
    <text evidence="8">The sequence shown here is derived from an EMBL/GenBank/DDBJ whole genome shotgun (WGS) entry which is preliminary data.</text>
</comment>
<evidence type="ECO:0000313" key="9">
    <source>
        <dbReference type="Proteomes" id="UP001165289"/>
    </source>
</evidence>
<keyword evidence="1 4" id="KW-0479">Metal-binding</keyword>
<dbReference type="PANTHER" id="PTHR24213">
    <property type="entry name" value="ACTIN-BINDING LIM PROTEIN"/>
    <property type="match status" value="1"/>
</dbReference>
<dbReference type="InterPro" id="IPR051618">
    <property type="entry name" value="Actin-binding_LIM"/>
</dbReference>
<dbReference type="GO" id="GO:0007010">
    <property type="term" value="P:cytoskeleton organization"/>
    <property type="evidence" value="ECO:0007669"/>
    <property type="project" value="InterPro"/>
</dbReference>
<evidence type="ECO:0000259" key="7">
    <source>
        <dbReference type="PROSITE" id="PS51089"/>
    </source>
</evidence>
<feature type="compositionally biased region" description="Low complexity" evidence="5">
    <location>
        <begin position="610"/>
        <end position="620"/>
    </location>
</feature>
<dbReference type="CDD" id="cd09327">
    <property type="entry name" value="LIM1_abLIM"/>
    <property type="match status" value="1"/>
</dbReference>
<dbReference type="InterPro" id="IPR003128">
    <property type="entry name" value="Villin_headpiece"/>
</dbReference>
<feature type="region of interest" description="Disordered" evidence="5">
    <location>
        <begin position="340"/>
        <end position="460"/>
    </location>
</feature>
<dbReference type="Gene3D" id="2.10.110.10">
    <property type="entry name" value="Cysteine Rich Protein"/>
    <property type="match status" value="4"/>
</dbReference>
<dbReference type="PROSITE" id="PS51089">
    <property type="entry name" value="HP"/>
    <property type="match status" value="1"/>
</dbReference>
<dbReference type="SUPFAM" id="SSF47050">
    <property type="entry name" value="VHP, Villin headpiece domain"/>
    <property type="match status" value="1"/>
</dbReference>
<dbReference type="AlphaFoldDB" id="A0AAV7K8R4"/>
<dbReference type="Pfam" id="PF00412">
    <property type="entry name" value="LIM"/>
    <property type="match status" value="3"/>
</dbReference>
<accession>A0AAV7K8R4</accession>
<evidence type="ECO:0000256" key="4">
    <source>
        <dbReference type="PROSITE-ProRule" id="PRU00125"/>
    </source>
</evidence>
<dbReference type="InterPro" id="IPR036886">
    <property type="entry name" value="Villin_headpiece_dom_sf"/>
</dbReference>
<dbReference type="SMART" id="SM00132">
    <property type="entry name" value="LIM"/>
    <property type="match status" value="4"/>
</dbReference>
<feature type="domain" description="LIM zinc-binding" evidence="6">
    <location>
        <begin position="87"/>
        <end position="146"/>
    </location>
</feature>
<keyword evidence="2 4" id="KW-0862">Zinc</keyword>
<feature type="domain" description="HP" evidence="7">
    <location>
        <begin position="660"/>
        <end position="728"/>
    </location>
</feature>
<dbReference type="PANTHER" id="PTHR24213:SF9">
    <property type="entry name" value="UNCOORDINATED 115A, ISOFORM B-RELATED"/>
    <property type="match status" value="1"/>
</dbReference>
<dbReference type="Gene3D" id="1.10.950.10">
    <property type="entry name" value="Villin headpiece domain"/>
    <property type="match status" value="1"/>
</dbReference>
<dbReference type="GO" id="GO:0051015">
    <property type="term" value="F:actin filament binding"/>
    <property type="evidence" value="ECO:0007669"/>
    <property type="project" value="TreeGrafter"/>
</dbReference>
<evidence type="ECO:0000256" key="2">
    <source>
        <dbReference type="ARBA" id="ARBA00022833"/>
    </source>
</evidence>
<organism evidence="8 9">
    <name type="scientific">Oopsacas minuta</name>
    <dbReference type="NCBI Taxonomy" id="111878"/>
    <lineage>
        <taxon>Eukaryota</taxon>
        <taxon>Metazoa</taxon>
        <taxon>Porifera</taxon>
        <taxon>Hexactinellida</taxon>
        <taxon>Hexasterophora</taxon>
        <taxon>Lyssacinosida</taxon>
        <taxon>Leucopsacidae</taxon>
        <taxon>Oopsacas</taxon>
    </lineage>
</organism>
<dbReference type="InterPro" id="IPR001781">
    <property type="entry name" value="Znf_LIM"/>
</dbReference>
<keyword evidence="3 4" id="KW-0440">LIM domain</keyword>
<dbReference type="SMART" id="SM00153">
    <property type="entry name" value="VHP"/>
    <property type="match status" value="1"/>
</dbReference>
<evidence type="ECO:0000256" key="3">
    <source>
        <dbReference type="ARBA" id="ARBA00023038"/>
    </source>
</evidence>
<feature type="region of interest" description="Disordered" evidence="5">
    <location>
        <begin position="588"/>
        <end position="624"/>
    </location>
</feature>
<dbReference type="Pfam" id="PF02209">
    <property type="entry name" value="VHP"/>
    <property type="match status" value="1"/>
</dbReference>
<feature type="compositionally biased region" description="Polar residues" evidence="5">
    <location>
        <begin position="386"/>
        <end position="424"/>
    </location>
</feature>
<feature type="compositionally biased region" description="Polar residues" evidence="5">
    <location>
        <begin position="493"/>
        <end position="508"/>
    </location>
</feature>
<sequence length="728" mass="82902">MSYQNIQDFNGQPDGRKNTDKKRKRRVRCHKCHEPCSGEVLKVQDRHFHINCFYCSVCNHRLFSGGFYVRGEEYYCTDDYQNLYGTKCFVCHKYVEGEVVTALNNTYHKECFSCDSCKLTFSPGSTVTYDGRSYLCQNCLDLNRSPSTGFNSTVPDIGLPPTVFPNNFEARSSYNNHFLTPYEPPSRRQEEKRVKCYKCHQYINHSTLVVAMDKLWHQWCFTCLVCQRMMAGKFVARGDDIYCEKHYFETFGVRCISCHKYITGKVLMANKACYHYECAVCAYCNLSFNNDQDLYKESDGARLWHQECGLTSRQQLISRPEDIANEENNLSSIMISDISTGSHPFSREEMKTPTPQSEDVSISIASGMQSPPKVTHVRDFSHDSNDLNSQRSRHNSLLSQNTPNSPNGISSLQSTASDSQLTQIQEKKDKKIFSPKNEPPLGGVLRNSTNTHLSQSRRRVMSDTYHSIIHSNSNSNNKNFKQAHEFFTSKGLSTETLQLPGNENSPSSIRHRQNSDISTNSSNSGDKQLNPISISPKRSPLITSSETSTLKRTLKETYNYFDSTVAEQVEDPSPVLEEIPTASFISVQNSTTTTSSSSSLNSNATRLECSISDHSSPSSDPTRRVERNIQKHNVDSYNSLNKSKRKSRVKSAVLNTKSASYNPTIYPLERLLVTAGEYQVFPKDVDRYKLEQHLSEEDFSLIFSMSKVEFYGMPPWKQSDLKKRVKLF</sequence>
<protein>
    <submittedName>
        <fullName evidence="8">Actin-binding LIM protein 1 isoform X6</fullName>
    </submittedName>
</protein>
<feature type="compositionally biased region" description="Low complexity" evidence="5">
    <location>
        <begin position="589"/>
        <end position="603"/>
    </location>
</feature>
<dbReference type="PROSITE" id="PS00478">
    <property type="entry name" value="LIM_DOMAIN_1"/>
    <property type="match status" value="3"/>
</dbReference>
<dbReference type="PROSITE" id="PS50023">
    <property type="entry name" value="LIM_DOMAIN_2"/>
    <property type="match status" value="3"/>
</dbReference>
<evidence type="ECO:0000256" key="5">
    <source>
        <dbReference type="SAM" id="MobiDB-lite"/>
    </source>
</evidence>
<feature type="region of interest" description="Disordered" evidence="5">
    <location>
        <begin position="1"/>
        <end position="22"/>
    </location>
</feature>
<feature type="compositionally biased region" description="Polar residues" evidence="5">
    <location>
        <begin position="515"/>
        <end position="533"/>
    </location>
</feature>
<dbReference type="EMBL" id="JAKMXF010000111">
    <property type="protein sequence ID" value="KAI6657528.1"/>
    <property type="molecule type" value="Genomic_DNA"/>
</dbReference>
<gene>
    <name evidence="8" type="ORF">LOD99_272</name>
</gene>
<dbReference type="GO" id="GO:0046872">
    <property type="term" value="F:metal ion binding"/>
    <property type="evidence" value="ECO:0007669"/>
    <property type="project" value="UniProtKB-KW"/>
</dbReference>
<feature type="domain" description="LIM zinc-binding" evidence="6">
    <location>
        <begin position="194"/>
        <end position="253"/>
    </location>
</feature>
<evidence type="ECO:0000259" key="6">
    <source>
        <dbReference type="PROSITE" id="PS50023"/>
    </source>
</evidence>
<name>A0AAV7K8R4_9METZ</name>
<proteinExistence type="predicted"/>
<feature type="region of interest" description="Disordered" evidence="5">
    <location>
        <begin position="493"/>
        <end position="548"/>
    </location>
</feature>
<dbReference type="CDD" id="cd08368">
    <property type="entry name" value="LIM"/>
    <property type="match status" value="1"/>
</dbReference>
<evidence type="ECO:0000313" key="8">
    <source>
        <dbReference type="EMBL" id="KAI6657528.1"/>
    </source>
</evidence>